<dbReference type="Proteomes" id="UP000485058">
    <property type="component" value="Unassembled WGS sequence"/>
</dbReference>
<name>A0A6A0AD22_HAELA</name>
<evidence type="ECO:0000313" key="1">
    <source>
        <dbReference type="EMBL" id="GFH29984.1"/>
    </source>
</evidence>
<dbReference type="EMBL" id="BLLF01004632">
    <property type="protein sequence ID" value="GFH29984.1"/>
    <property type="molecule type" value="Genomic_DNA"/>
</dbReference>
<keyword evidence="2" id="KW-1185">Reference proteome</keyword>
<proteinExistence type="predicted"/>
<feature type="non-terminal residue" evidence="1">
    <location>
        <position position="71"/>
    </location>
</feature>
<gene>
    <name evidence="1" type="ORF">HaLaN_28749</name>
</gene>
<sequence length="71" mass="7728">MLCEASLLRVHLIEAWKGSCGAPLVLWGSTCPLCALGVHALQRQDMTTGLAPMPLCPACRFYQLETMPGRL</sequence>
<dbReference type="AlphaFoldDB" id="A0A6A0AD22"/>
<protein>
    <submittedName>
        <fullName evidence="1">Uncharacterized protein</fullName>
    </submittedName>
</protein>
<organism evidence="1 2">
    <name type="scientific">Haematococcus lacustris</name>
    <name type="common">Green alga</name>
    <name type="synonym">Haematococcus pluvialis</name>
    <dbReference type="NCBI Taxonomy" id="44745"/>
    <lineage>
        <taxon>Eukaryota</taxon>
        <taxon>Viridiplantae</taxon>
        <taxon>Chlorophyta</taxon>
        <taxon>core chlorophytes</taxon>
        <taxon>Chlorophyceae</taxon>
        <taxon>CS clade</taxon>
        <taxon>Chlamydomonadales</taxon>
        <taxon>Haematococcaceae</taxon>
        <taxon>Haematococcus</taxon>
    </lineage>
</organism>
<comment type="caution">
    <text evidence="1">The sequence shown here is derived from an EMBL/GenBank/DDBJ whole genome shotgun (WGS) entry which is preliminary data.</text>
</comment>
<reference evidence="1 2" key="1">
    <citation type="submission" date="2020-02" db="EMBL/GenBank/DDBJ databases">
        <title>Draft genome sequence of Haematococcus lacustris strain NIES-144.</title>
        <authorList>
            <person name="Morimoto D."/>
            <person name="Nakagawa S."/>
            <person name="Yoshida T."/>
            <person name="Sawayama S."/>
        </authorList>
    </citation>
    <scope>NUCLEOTIDE SEQUENCE [LARGE SCALE GENOMIC DNA]</scope>
    <source>
        <strain evidence="1 2">NIES-144</strain>
    </source>
</reference>
<accession>A0A6A0AD22</accession>
<evidence type="ECO:0000313" key="2">
    <source>
        <dbReference type="Proteomes" id="UP000485058"/>
    </source>
</evidence>